<keyword evidence="1" id="KW-0472">Membrane</keyword>
<evidence type="ECO:0000313" key="2">
    <source>
        <dbReference type="EMBL" id="OEE34990.1"/>
    </source>
</evidence>
<feature type="transmembrane region" description="Helical" evidence="1">
    <location>
        <begin position="124"/>
        <end position="157"/>
    </location>
</feature>
<dbReference type="AlphaFoldDB" id="A0A1E5BG50"/>
<evidence type="ECO:0000256" key="1">
    <source>
        <dbReference type="SAM" id="Phobius"/>
    </source>
</evidence>
<dbReference type="Proteomes" id="UP000094741">
    <property type="component" value="Unassembled WGS sequence"/>
</dbReference>
<organism evidence="2 3">
    <name type="scientific">Vibrio genomosp. F10 str. ZF-129</name>
    <dbReference type="NCBI Taxonomy" id="1187848"/>
    <lineage>
        <taxon>Bacteria</taxon>
        <taxon>Pseudomonadati</taxon>
        <taxon>Pseudomonadota</taxon>
        <taxon>Gammaproteobacteria</taxon>
        <taxon>Vibrionales</taxon>
        <taxon>Vibrionaceae</taxon>
        <taxon>Vibrio</taxon>
    </lineage>
</organism>
<dbReference type="STRING" id="1187848.A1QO_06285"/>
<reference evidence="2 3" key="1">
    <citation type="journal article" date="2012" name="Science">
        <title>Ecological populations of bacteria act as socially cohesive units of antibiotic production and resistance.</title>
        <authorList>
            <person name="Cordero O.X."/>
            <person name="Wildschutte H."/>
            <person name="Kirkup B."/>
            <person name="Proehl S."/>
            <person name="Ngo L."/>
            <person name="Hussain F."/>
            <person name="Le Roux F."/>
            <person name="Mincer T."/>
            <person name="Polz M.F."/>
        </authorList>
    </citation>
    <scope>NUCLEOTIDE SEQUENCE [LARGE SCALE GENOMIC DNA]</scope>
    <source>
        <strain evidence="2 3">ZF-129</strain>
    </source>
</reference>
<name>A0A1E5BG50_9VIBR</name>
<dbReference type="OrthoDB" id="8443503at2"/>
<sequence length="232" mass="26293">MRPNKKSSDNNKNDDKEPSRLGKVISFMIVTLLCSILAEIIFITFVYPELGAKSAINVYLLEQSWIEKDYDRGISVLGGISPYQILNLSSEWLNKTILTIIIPKLGEQNFGMQNGNYFSLFDDYIIATGVVICITIYRAVILLLSLPVYGLAFFIGFTYGVTRRELRKFNVGRETSRVHYLAKSLILPSLYVPWFVYLSIPYAVPAAVVVVPTALFIVVAVRYTAEYFEKVF</sequence>
<feature type="transmembrane region" description="Helical" evidence="1">
    <location>
        <begin position="178"/>
        <end position="196"/>
    </location>
</feature>
<feature type="transmembrane region" description="Helical" evidence="1">
    <location>
        <begin position="21"/>
        <end position="47"/>
    </location>
</feature>
<dbReference type="EMBL" id="AJYQ02000082">
    <property type="protein sequence ID" value="OEE34990.1"/>
    <property type="molecule type" value="Genomic_DNA"/>
</dbReference>
<dbReference type="InterPro" id="IPR022266">
    <property type="entry name" value="DtrJ-like"/>
</dbReference>
<feature type="transmembrane region" description="Helical" evidence="1">
    <location>
        <begin position="202"/>
        <end position="225"/>
    </location>
</feature>
<keyword evidence="1" id="KW-0812">Transmembrane</keyword>
<comment type="caution">
    <text evidence="2">The sequence shown here is derived from an EMBL/GenBank/DDBJ whole genome shotgun (WGS) entry which is preliminary data.</text>
</comment>
<protein>
    <recommendedName>
        <fullName evidence="4">Integrating conjugative element membrane protein</fullName>
    </recommendedName>
</protein>
<evidence type="ECO:0008006" key="4">
    <source>
        <dbReference type="Google" id="ProtNLM"/>
    </source>
</evidence>
<proteinExistence type="predicted"/>
<dbReference type="RefSeq" id="WP_017041579.1">
    <property type="nucleotide sequence ID" value="NZ_AJYQ02000082.1"/>
</dbReference>
<keyword evidence="1" id="KW-1133">Transmembrane helix</keyword>
<evidence type="ECO:0000313" key="3">
    <source>
        <dbReference type="Proteomes" id="UP000094741"/>
    </source>
</evidence>
<dbReference type="Pfam" id="PF14348">
    <property type="entry name" value="DtrJ-like"/>
    <property type="match status" value="1"/>
</dbReference>
<gene>
    <name evidence="2" type="ORF">A1QO_06285</name>
</gene>
<accession>A0A1E5BG50</accession>